<evidence type="ECO:0000259" key="5">
    <source>
        <dbReference type="Pfam" id="PF16640"/>
    </source>
</evidence>
<feature type="domain" description="DUF4082" evidence="4">
    <location>
        <begin position="542"/>
        <end position="686"/>
    </location>
</feature>
<dbReference type="Pfam" id="PF11999">
    <property type="entry name" value="Ice_binding"/>
    <property type="match status" value="1"/>
</dbReference>
<feature type="compositionally biased region" description="Basic and acidic residues" evidence="3">
    <location>
        <begin position="1"/>
        <end position="20"/>
    </location>
</feature>
<keyword evidence="2" id="KW-0732">Signal</keyword>
<proteinExistence type="inferred from homology"/>
<dbReference type="Pfam" id="PF13313">
    <property type="entry name" value="DUF4082"/>
    <property type="match status" value="2"/>
</dbReference>
<keyword evidence="7" id="KW-1185">Reference proteome</keyword>
<evidence type="ECO:0008006" key="8">
    <source>
        <dbReference type="Google" id="ProtNLM"/>
    </source>
</evidence>
<reference evidence="6 7" key="1">
    <citation type="submission" date="2021-01" db="EMBL/GenBank/DDBJ databases">
        <title>Whole genome shotgun sequence of Microbispora corallina NBRC 16416.</title>
        <authorList>
            <person name="Komaki H."/>
            <person name="Tamura T."/>
        </authorList>
    </citation>
    <scope>NUCLEOTIDE SEQUENCE [LARGE SCALE GENOMIC DNA]</scope>
    <source>
        <strain evidence="6 7">NBRC 16416</strain>
    </source>
</reference>
<name>A0ABQ4G3U2_9ACTN</name>
<accession>A0ABQ4G3U2</accession>
<dbReference type="Pfam" id="PF16640">
    <property type="entry name" value="Big_3_5"/>
    <property type="match status" value="1"/>
</dbReference>
<dbReference type="EMBL" id="BOOC01000025">
    <property type="protein sequence ID" value="GIH41732.1"/>
    <property type="molecule type" value="Genomic_DNA"/>
</dbReference>
<dbReference type="InterPro" id="IPR021884">
    <property type="entry name" value="Ice-bd_prot"/>
</dbReference>
<evidence type="ECO:0000313" key="7">
    <source>
        <dbReference type="Proteomes" id="UP000603904"/>
    </source>
</evidence>
<dbReference type="Gene3D" id="2.60.40.10">
    <property type="entry name" value="Immunoglobulins"/>
    <property type="match status" value="1"/>
</dbReference>
<dbReference type="InterPro" id="IPR032109">
    <property type="entry name" value="Big_3_5"/>
</dbReference>
<evidence type="ECO:0000256" key="2">
    <source>
        <dbReference type="ARBA" id="ARBA00022729"/>
    </source>
</evidence>
<feature type="domain" description="DUF4082" evidence="4">
    <location>
        <begin position="381"/>
        <end position="526"/>
    </location>
</feature>
<organism evidence="6 7">
    <name type="scientific">Microbispora corallina</name>
    <dbReference type="NCBI Taxonomy" id="83302"/>
    <lineage>
        <taxon>Bacteria</taxon>
        <taxon>Bacillati</taxon>
        <taxon>Actinomycetota</taxon>
        <taxon>Actinomycetes</taxon>
        <taxon>Streptosporangiales</taxon>
        <taxon>Streptosporangiaceae</taxon>
        <taxon>Microbispora</taxon>
    </lineage>
</organism>
<feature type="domain" description="Bacterial Ig-like" evidence="5">
    <location>
        <begin position="275"/>
        <end position="352"/>
    </location>
</feature>
<dbReference type="InterPro" id="IPR025141">
    <property type="entry name" value="DUF4082"/>
</dbReference>
<evidence type="ECO:0000256" key="1">
    <source>
        <dbReference type="ARBA" id="ARBA00005445"/>
    </source>
</evidence>
<evidence type="ECO:0000259" key="4">
    <source>
        <dbReference type="Pfam" id="PF13313"/>
    </source>
</evidence>
<sequence>MNGSAADRHGREPAAGDGTHERRRRGLFRKARRHRFAVVLVATLTAGAVVATPGQAVAAPSLSLGRAASYAVLASVSVTNTDSTQVTGNLGVSPGTSLSGFPPGTVSGSVHVGDTAAANARADAVAARNQIIGLSSTASIGPELGETTRTPGVYESTTDDFSINGTLTLDAQSDPDAVFVFRASTLTVGRSSNIALVGGAQEDNVYWQLDDTVSLGMYPTFRGNVLASGDISVGPVSAVYGRMFSLGGTVAITGTTSIPATRITVPDNPPTTTTLTSSPNPSTTGQAVTFTATVQAQSGSVVPAGDVAFKDNGVVIGKDQHYQGHPATLTTSGLSPGQHRITAVYLGGPTFDHEAVIYFAPSTSPELVQSVSSTSLWSGSATPAVASQNDPNSVVLGVKFRSTQDGLITGIKFYKGAQNTGTHTGSLWAADGRRLASVTFTNETASGWQRMDFDSPVAISANTTYIASYHTTSGFYSVTRDYFTSPYVNAPLTALADGSSGGNGVYAYSPADTFPVNSHRSSNYWVDVMFTPAQTLWDDGTDPAVGSQSDANPVVLGVKFQSTQAGRVIAVRFRKSPQNTGTHIGSLWTAGGAKLASVTFTDETPAGWQQANFATPVAISANTTYVVSYHTTAGRYSVDRNYFDSQHVKGALVGLGNDVSGGNGVYTYSATDTFPVSSYRASNYWVQPVVQYGS</sequence>
<evidence type="ECO:0000256" key="3">
    <source>
        <dbReference type="SAM" id="MobiDB-lite"/>
    </source>
</evidence>
<comment type="caution">
    <text evidence="6">The sequence shown here is derived from an EMBL/GenBank/DDBJ whole genome shotgun (WGS) entry which is preliminary data.</text>
</comment>
<comment type="similarity">
    <text evidence="1">Belongs to the ice-binding protein family.</text>
</comment>
<dbReference type="InterPro" id="IPR013783">
    <property type="entry name" value="Ig-like_fold"/>
</dbReference>
<gene>
    <name evidence="6" type="ORF">Mco01_47320</name>
</gene>
<evidence type="ECO:0000313" key="6">
    <source>
        <dbReference type="EMBL" id="GIH41732.1"/>
    </source>
</evidence>
<protein>
    <recommendedName>
        <fullName evidence="8">DUF4082 domain-containing protein</fullName>
    </recommendedName>
</protein>
<dbReference type="Proteomes" id="UP000603904">
    <property type="component" value="Unassembled WGS sequence"/>
</dbReference>
<feature type="region of interest" description="Disordered" evidence="3">
    <location>
        <begin position="1"/>
        <end position="28"/>
    </location>
</feature>